<evidence type="ECO:0000313" key="3">
    <source>
        <dbReference type="Proteomes" id="UP000230973"/>
    </source>
</evidence>
<dbReference type="Proteomes" id="UP000230973">
    <property type="component" value="Unassembled WGS sequence"/>
</dbReference>
<dbReference type="AlphaFoldDB" id="A0A2M7QC76"/>
<name>A0A2M7QC76_9BACT</name>
<keyword evidence="1" id="KW-0472">Membrane</keyword>
<keyword evidence="1" id="KW-1133">Transmembrane helix</keyword>
<feature type="transmembrane region" description="Helical" evidence="1">
    <location>
        <begin position="40"/>
        <end position="62"/>
    </location>
</feature>
<evidence type="ECO:0000313" key="2">
    <source>
        <dbReference type="EMBL" id="PIY63393.1"/>
    </source>
</evidence>
<reference evidence="3" key="1">
    <citation type="submission" date="2017-09" db="EMBL/GenBank/DDBJ databases">
        <title>Depth-based differentiation of microbial function through sediment-hosted aquifers and enrichment of novel symbionts in the deep terrestrial subsurface.</title>
        <authorList>
            <person name="Probst A.J."/>
            <person name="Ladd B."/>
            <person name="Jarett J.K."/>
            <person name="Geller-Mcgrath D.E."/>
            <person name="Sieber C.M.K."/>
            <person name="Emerson J.B."/>
            <person name="Anantharaman K."/>
            <person name="Thomas B.C."/>
            <person name="Malmstrom R."/>
            <person name="Stieglmeier M."/>
            <person name="Klingl A."/>
            <person name="Woyke T."/>
            <person name="Ryan C.M."/>
            <person name="Banfield J.F."/>
        </authorList>
    </citation>
    <scope>NUCLEOTIDE SEQUENCE [LARGE SCALE GENOMIC DNA]</scope>
</reference>
<sequence>MSFPLAIILVPYGVVVVVFFIVALLNVYHLIHYSATSKTSFAFTFVFLAGTAIIAFLTWQAVGGVDWQTPISISLSSSSPKLLPF</sequence>
<feature type="transmembrane region" description="Helical" evidence="1">
    <location>
        <begin position="6"/>
        <end position="28"/>
    </location>
</feature>
<dbReference type="EMBL" id="PFLC01000002">
    <property type="protein sequence ID" value="PIY63393.1"/>
    <property type="molecule type" value="Genomic_DNA"/>
</dbReference>
<protein>
    <submittedName>
        <fullName evidence="2">Uncharacterized protein</fullName>
    </submittedName>
</protein>
<accession>A0A2M7QC76</accession>
<keyword evidence="1" id="KW-0812">Transmembrane</keyword>
<gene>
    <name evidence="2" type="ORF">COY93_00115</name>
</gene>
<organism evidence="2 3">
    <name type="scientific">Candidatus Uhrbacteria bacterium CG_4_10_14_0_8_um_filter_58_22</name>
    <dbReference type="NCBI Taxonomy" id="1975029"/>
    <lineage>
        <taxon>Bacteria</taxon>
        <taxon>Candidatus Uhriibacteriota</taxon>
    </lineage>
</organism>
<evidence type="ECO:0000256" key="1">
    <source>
        <dbReference type="SAM" id="Phobius"/>
    </source>
</evidence>
<comment type="caution">
    <text evidence="2">The sequence shown here is derived from an EMBL/GenBank/DDBJ whole genome shotgun (WGS) entry which is preliminary data.</text>
</comment>
<proteinExistence type="predicted"/>